<dbReference type="SMART" id="SM00181">
    <property type="entry name" value="EGF"/>
    <property type="match status" value="2"/>
</dbReference>
<evidence type="ECO:0000313" key="11">
    <source>
        <dbReference type="Proteomes" id="UP000001593"/>
    </source>
</evidence>
<organism evidence="10 11">
    <name type="scientific">Nematostella vectensis</name>
    <name type="common">Starlet sea anemone</name>
    <dbReference type="NCBI Taxonomy" id="45351"/>
    <lineage>
        <taxon>Eukaryota</taxon>
        <taxon>Metazoa</taxon>
        <taxon>Cnidaria</taxon>
        <taxon>Anthozoa</taxon>
        <taxon>Hexacorallia</taxon>
        <taxon>Actiniaria</taxon>
        <taxon>Edwardsiidae</taxon>
        <taxon>Nematostella</taxon>
    </lineage>
</organism>
<dbReference type="Pfam" id="PF00024">
    <property type="entry name" value="PAN_1"/>
    <property type="match status" value="1"/>
</dbReference>
<feature type="domain" description="EGF-like" evidence="8">
    <location>
        <begin position="221"/>
        <end position="257"/>
    </location>
</feature>
<evidence type="ECO:0000256" key="7">
    <source>
        <dbReference type="PROSITE-ProRule" id="PRU00076"/>
    </source>
</evidence>
<dbReference type="EMBL" id="DS469528">
    <property type="protein sequence ID" value="EDO46348.1"/>
    <property type="molecule type" value="Genomic_DNA"/>
</dbReference>
<evidence type="ECO:0000256" key="1">
    <source>
        <dbReference type="ARBA" id="ARBA00006373"/>
    </source>
</evidence>
<keyword evidence="5 7" id="KW-1015">Disulfide bond</keyword>
<dbReference type="InterPro" id="IPR003609">
    <property type="entry name" value="Pan_app"/>
</dbReference>
<protein>
    <recommendedName>
        <fullName evidence="12">Uromodulin</fullName>
    </recommendedName>
</protein>
<dbReference type="Pfam" id="PF00008">
    <property type="entry name" value="EGF"/>
    <property type="match status" value="1"/>
</dbReference>
<dbReference type="PANTHER" id="PTHR36191">
    <property type="entry name" value="ENDO/EXONUCLEASE/PHOSPHATASE DOMAIN-CONTAINING PROTEIN-RELATED"/>
    <property type="match status" value="1"/>
</dbReference>
<evidence type="ECO:0000256" key="6">
    <source>
        <dbReference type="ARBA" id="ARBA00023180"/>
    </source>
</evidence>
<dbReference type="STRING" id="45351.A7RQE2"/>
<name>A7RQE2_NEMVE</name>
<dbReference type="FunFam" id="2.10.25.10:FF:000173">
    <property type="entry name" value="Neurogenic locus notch protein 2"/>
    <property type="match status" value="1"/>
</dbReference>
<dbReference type="PROSITE" id="PS50948">
    <property type="entry name" value="PAN"/>
    <property type="match status" value="1"/>
</dbReference>
<gene>
    <name evidence="10" type="ORF">NEMVEDRAFT_v1g200557</name>
</gene>
<evidence type="ECO:0008006" key="12">
    <source>
        <dbReference type="Google" id="ProtNLM"/>
    </source>
</evidence>
<accession>A7RQE2</accession>
<dbReference type="InterPro" id="IPR000742">
    <property type="entry name" value="EGF"/>
</dbReference>
<sequence>MTITLFTSTLVTRPSLLSATCATSTQGSVLTSHVINVTNQKTALDCYYHCLGHAFCQSLNYHVSTKLCEINNRTASGRDSYLRAKDDGVYFENPNRVTVGSSASFQAFSCQDVKDGSISPASGVFWVLSNQVYCDMQNTMTVGSSASFQALSCQDVKDGSISPASGVFWVLSNQVYCDMQNTNPSSCPDPFCENGGTCKVLSGGYHCTCAINFQGLRCDKAGDPCLSNPCLNNGTCSATNQNYSCSCQRFFNGTNCENDAAPECRNYQVLSDKERHVTIPTTVDQSDELLPVTWYRFTHEAGNRMPTTCPASNNLCGAVMPGWLNGAEPAMEEGAVTRRACFYFSGDCCNLENTIKIRNCGSYFVYYLEKIPFNGFLRYCGAW</sequence>
<keyword evidence="11" id="KW-1185">Reference proteome</keyword>
<dbReference type="GO" id="GO:0005112">
    <property type="term" value="F:Notch binding"/>
    <property type="evidence" value="ECO:0000318"/>
    <property type="project" value="GO_Central"/>
</dbReference>
<dbReference type="Pfam" id="PF23283">
    <property type="entry name" value="D8C_UMOD"/>
    <property type="match status" value="1"/>
</dbReference>
<dbReference type="AlphaFoldDB" id="A7RQE2"/>
<feature type="domain" description="Apple" evidence="9">
    <location>
        <begin position="21"/>
        <end position="95"/>
    </location>
</feature>
<dbReference type="InParanoid" id="A7RQE2"/>
<reference evidence="10 11" key="1">
    <citation type="journal article" date="2007" name="Science">
        <title>Sea anemone genome reveals ancestral eumetazoan gene repertoire and genomic organization.</title>
        <authorList>
            <person name="Putnam N.H."/>
            <person name="Srivastava M."/>
            <person name="Hellsten U."/>
            <person name="Dirks B."/>
            <person name="Chapman J."/>
            <person name="Salamov A."/>
            <person name="Terry A."/>
            <person name="Shapiro H."/>
            <person name="Lindquist E."/>
            <person name="Kapitonov V.V."/>
            <person name="Jurka J."/>
            <person name="Genikhovich G."/>
            <person name="Grigoriev I.V."/>
            <person name="Lucas S.M."/>
            <person name="Steele R.E."/>
            <person name="Finnerty J.R."/>
            <person name="Technau U."/>
            <person name="Martindale M.Q."/>
            <person name="Rokhsar D.S."/>
        </authorList>
    </citation>
    <scope>NUCLEOTIDE SEQUENCE [LARGE SCALE GENOMIC DNA]</scope>
    <source>
        <strain evidence="11">CH2 X CH6</strain>
    </source>
</reference>
<dbReference type="CDD" id="cd00054">
    <property type="entry name" value="EGF_CA"/>
    <property type="match status" value="2"/>
</dbReference>
<dbReference type="PROSITE" id="PS00022">
    <property type="entry name" value="EGF_1"/>
    <property type="match status" value="2"/>
</dbReference>
<evidence type="ECO:0000256" key="4">
    <source>
        <dbReference type="ARBA" id="ARBA00022737"/>
    </source>
</evidence>
<evidence type="ECO:0000259" key="9">
    <source>
        <dbReference type="PROSITE" id="PS50948"/>
    </source>
</evidence>
<dbReference type="eggNOG" id="KOG1219">
    <property type="taxonomic scope" value="Eukaryota"/>
</dbReference>
<dbReference type="Proteomes" id="UP000001593">
    <property type="component" value="Unassembled WGS sequence"/>
</dbReference>
<keyword evidence="6" id="KW-0325">Glycoprotein</keyword>
<dbReference type="OMA" id="YCDMQNT"/>
<dbReference type="PhylomeDB" id="A7RQE2"/>
<proteinExistence type="inferred from homology"/>
<keyword evidence="4" id="KW-0677">Repeat</keyword>
<dbReference type="InterPro" id="IPR057774">
    <property type="entry name" value="D8C_UMOD/GP2/OIT3-like"/>
</dbReference>
<dbReference type="Gene3D" id="2.10.25.10">
    <property type="entry name" value="Laminin"/>
    <property type="match status" value="2"/>
</dbReference>
<feature type="disulfide bond" evidence="7">
    <location>
        <begin position="247"/>
        <end position="256"/>
    </location>
</feature>
<evidence type="ECO:0000256" key="2">
    <source>
        <dbReference type="ARBA" id="ARBA00022536"/>
    </source>
</evidence>
<keyword evidence="2 7" id="KW-0245">EGF-like domain</keyword>
<feature type="disulfide bond" evidence="7">
    <location>
        <begin position="209"/>
        <end position="218"/>
    </location>
</feature>
<feature type="domain" description="EGF-like" evidence="8">
    <location>
        <begin position="183"/>
        <end position="219"/>
    </location>
</feature>
<keyword evidence="3" id="KW-0732">Signal</keyword>
<evidence type="ECO:0000256" key="3">
    <source>
        <dbReference type="ARBA" id="ARBA00022729"/>
    </source>
</evidence>
<dbReference type="HOGENOM" id="CLU_722202_0_0_1"/>
<dbReference type="PANTHER" id="PTHR36191:SF4">
    <property type="entry name" value="VWFD DOMAIN-CONTAINING PROTEIN"/>
    <property type="match status" value="1"/>
</dbReference>
<evidence type="ECO:0000256" key="5">
    <source>
        <dbReference type="ARBA" id="ARBA00023157"/>
    </source>
</evidence>
<evidence type="ECO:0000313" key="10">
    <source>
        <dbReference type="EMBL" id="EDO46348.1"/>
    </source>
</evidence>
<dbReference type="PROSITE" id="PS50026">
    <property type="entry name" value="EGF_3"/>
    <property type="match status" value="2"/>
</dbReference>
<dbReference type="SUPFAM" id="SSF57196">
    <property type="entry name" value="EGF/Laminin"/>
    <property type="match status" value="2"/>
</dbReference>
<comment type="similarity">
    <text evidence="1">Belongs to the EGF domain peptide family.</text>
</comment>
<comment type="caution">
    <text evidence="7">Lacks conserved residue(s) required for the propagation of feature annotation.</text>
</comment>
<dbReference type="SUPFAM" id="SSF57414">
    <property type="entry name" value="Hairpin loop containing domain-like"/>
    <property type="match status" value="1"/>
</dbReference>
<evidence type="ECO:0000259" key="8">
    <source>
        <dbReference type="PROSITE" id="PS50026"/>
    </source>
</evidence>